<dbReference type="InterPro" id="IPR036662">
    <property type="entry name" value="PTS_EIIA_man-typ_sf"/>
</dbReference>
<dbReference type="Gene3D" id="3.40.50.510">
    <property type="entry name" value="Phosphotransferase system, mannose-type IIA component"/>
    <property type="match status" value="1"/>
</dbReference>
<dbReference type="PANTHER" id="PTHR33799:SF1">
    <property type="entry name" value="PTS SYSTEM MANNOSE-SPECIFIC EIIAB COMPONENT-RELATED"/>
    <property type="match status" value="1"/>
</dbReference>
<dbReference type="PROSITE" id="PS51096">
    <property type="entry name" value="PTS_EIIA_TYPE_4"/>
    <property type="match status" value="1"/>
</dbReference>
<dbReference type="InterPro" id="IPR051471">
    <property type="entry name" value="Bacterial_PTS_sugar_comp"/>
</dbReference>
<dbReference type="Pfam" id="PF03610">
    <property type="entry name" value="EIIA-man"/>
    <property type="match status" value="1"/>
</dbReference>
<evidence type="ECO:0000256" key="1">
    <source>
        <dbReference type="ARBA" id="ARBA00022679"/>
    </source>
</evidence>
<dbReference type="RefSeq" id="WP_136407005.1">
    <property type="nucleotide sequence ID" value="NZ_SSWX01000016.1"/>
</dbReference>
<dbReference type="GO" id="GO:0016740">
    <property type="term" value="F:transferase activity"/>
    <property type="evidence" value="ECO:0007669"/>
    <property type="project" value="UniProtKB-KW"/>
</dbReference>
<feature type="region of interest" description="Disordered" evidence="2">
    <location>
        <begin position="138"/>
        <end position="158"/>
    </location>
</feature>
<gene>
    <name evidence="4" type="ORF">E8K88_12500</name>
</gene>
<protein>
    <submittedName>
        <fullName evidence="4">PTS fructose transporter subunit IIA</fullName>
    </submittedName>
</protein>
<keyword evidence="1" id="KW-0808">Transferase</keyword>
<organism evidence="4 5">
    <name type="scientific">Lampropedia aestuarii</name>
    <dbReference type="NCBI Taxonomy" id="2562762"/>
    <lineage>
        <taxon>Bacteria</taxon>
        <taxon>Pseudomonadati</taxon>
        <taxon>Pseudomonadota</taxon>
        <taxon>Betaproteobacteria</taxon>
        <taxon>Burkholderiales</taxon>
        <taxon>Comamonadaceae</taxon>
        <taxon>Lampropedia</taxon>
    </lineage>
</organism>
<evidence type="ECO:0000256" key="2">
    <source>
        <dbReference type="SAM" id="MobiDB-lite"/>
    </source>
</evidence>
<keyword evidence="5" id="KW-1185">Reference proteome</keyword>
<accession>A0A4S5BRB0</accession>
<dbReference type="GO" id="GO:0016020">
    <property type="term" value="C:membrane"/>
    <property type="evidence" value="ECO:0007669"/>
    <property type="project" value="InterPro"/>
</dbReference>
<dbReference type="AlphaFoldDB" id="A0A4S5BRB0"/>
<dbReference type="SUPFAM" id="SSF53062">
    <property type="entry name" value="PTS system fructose IIA component-like"/>
    <property type="match status" value="1"/>
</dbReference>
<evidence type="ECO:0000313" key="4">
    <source>
        <dbReference type="EMBL" id="THJ32246.1"/>
    </source>
</evidence>
<dbReference type="InterPro" id="IPR004701">
    <property type="entry name" value="PTS_EIIA_man-typ"/>
</dbReference>
<dbReference type="EMBL" id="SSWX01000016">
    <property type="protein sequence ID" value="THJ32246.1"/>
    <property type="molecule type" value="Genomic_DNA"/>
</dbReference>
<dbReference type="PANTHER" id="PTHR33799">
    <property type="entry name" value="PTS PERMEASE-RELATED-RELATED"/>
    <property type="match status" value="1"/>
</dbReference>
<dbReference type="Proteomes" id="UP000306236">
    <property type="component" value="Unassembled WGS sequence"/>
</dbReference>
<sequence>MTHSRIVLIAHTPLASAFKACALHVFGEQAADVLVVDVQPDHDVATWHAQAAELLQGTAEPVLLLTDVFGATPFNIAQNWCDWCAQNSIATRVISGLNVPMLLRAITYREEPFESWVERAQSGGANGIMVVSPKAAPTGGWQQAVRNSYDPDHNNHHQ</sequence>
<proteinExistence type="predicted"/>
<dbReference type="OrthoDB" id="8795346at2"/>
<comment type="caution">
    <text evidence="4">The sequence shown here is derived from an EMBL/GenBank/DDBJ whole genome shotgun (WGS) entry which is preliminary data.</text>
</comment>
<feature type="domain" description="PTS EIIA type-4" evidence="3">
    <location>
        <begin position="3"/>
        <end position="128"/>
    </location>
</feature>
<feature type="compositionally biased region" description="Basic and acidic residues" evidence="2">
    <location>
        <begin position="149"/>
        <end position="158"/>
    </location>
</feature>
<evidence type="ECO:0000313" key="5">
    <source>
        <dbReference type="Proteomes" id="UP000306236"/>
    </source>
</evidence>
<evidence type="ECO:0000259" key="3">
    <source>
        <dbReference type="PROSITE" id="PS51096"/>
    </source>
</evidence>
<name>A0A4S5BRB0_9BURK</name>
<dbReference type="GO" id="GO:0009401">
    <property type="term" value="P:phosphoenolpyruvate-dependent sugar phosphotransferase system"/>
    <property type="evidence" value="ECO:0007669"/>
    <property type="project" value="InterPro"/>
</dbReference>
<reference evidence="4 5" key="1">
    <citation type="submission" date="2019-04" db="EMBL/GenBank/DDBJ databases">
        <title>Lampropedia sp YIM MLB12 draf genome.</title>
        <authorList>
            <person name="Wang Y.-X."/>
        </authorList>
    </citation>
    <scope>NUCLEOTIDE SEQUENCE [LARGE SCALE GENOMIC DNA]</scope>
    <source>
        <strain evidence="4 5">YIM MLB12</strain>
    </source>
</reference>